<dbReference type="InterPro" id="IPR006127">
    <property type="entry name" value="ZnuA-like"/>
</dbReference>
<dbReference type="Gene3D" id="3.40.50.1980">
    <property type="entry name" value="Nitrogenase molybdenum iron protein domain"/>
    <property type="match status" value="1"/>
</dbReference>
<accession>A0ABV5D2W5</accession>
<evidence type="ECO:0000313" key="1">
    <source>
        <dbReference type="EMBL" id="MFB6398609.1"/>
    </source>
</evidence>
<comment type="caution">
    <text evidence="1">The sequence shown here is derived from an EMBL/GenBank/DDBJ whole genome shotgun (WGS) entry which is preliminary data.</text>
</comment>
<gene>
    <name evidence="1" type="ORF">AAFH96_36935</name>
</gene>
<proteinExistence type="predicted"/>
<dbReference type="Pfam" id="PF01297">
    <property type="entry name" value="ZnuA"/>
    <property type="match status" value="1"/>
</dbReference>
<dbReference type="Proteomes" id="UP001582793">
    <property type="component" value="Unassembled WGS sequence"/>
</dbReference>
<organism evidence="1 2">
    <name type="scientific">Polymorphospora lycopeni</name>
    <dbReference type="NCBI Taxonomy" id="3140240"/>
    <lineage>
        <taxon>Bacteria</taxon>
        <taxon>Bacillati</taxon>
        <taxon>Actinomycetota</taxon>
        <taxon>Actinomycetes</taxon>
        <taxon>Micromonosporales</taxon>
        <taxon>Micromonosporaceae</taxon>
        <taxon>Polymorphospora</taxon>
    </lineage>
</organism>
<reference evidence="1 2" key="1">
    <citation type="submission" date="2024-04" db="EMBL/GenBank/DDBJ databases">
        <title>Polymorphospora sp. isolated from Baiyangdian Lake in Xiong'an New Area.</title>
        <authorList>
            <person name="Zhang X."/>
            <person name="Liu J."/>
        </authorList>
    </citation>
    <scope>NUCLEOTIDE SEQUENCE [LARGE SCALE GENOMIC DNA]</scope>
    <source>
        <strain evidence="1 2">2-325</strain>
    </source>
</reference>
<keyword evidence="2" id="KW-1185">Reference proteome</keyword>
<evidence type="ECO:0000313" key="2">
    <source>
        <dbReference type="Proteomes" id="UP001582793"/>
    </source>
</evidence>
<dbReference type="EMBL" id="JBCGDC010000300">
    <property type="protein sequence ID" value="MFB6398609.1"/>
    <property type="molecule type" value="Genomic_DNA"/>
</dbReference>
<protein>
    <submittedName>
        <fullName evidence="1">Zinc ABC transporter substrate-binding protein</fullName>
    </submittedName>
</protein>
<sequence length="87" mass="9565">MVPNPAQEPSAAQVTKLTETIRDLRVPAVFVEPQLAARAGVLKRVAADQGVRVCRIYGDAFDHDTTSYVAMMRHNADELLRCLGGER</sequence>
<dbReference type="SUPFAM" id="SSF53807">
    <property type="entry name" value="Helical backbone' metal receptor"/>
    <property type="match status" value="1"/>
</dbReference>
<name>A0ABV5D2W5_9ACTN</name>